<evidence type="ECO:0000256" key="1">
    <source>
        <dbReference type="SAM" id="MobiDB-lite"/>
    </source>
</evidence>
<name>A0A7S4A7G4_9STRA</name>
<feature type="compositionally biased region" description="Low complexity" evidence="1">
    <location>
        <begin position="101"/>
        <end position="111"/>
    </location>
</feature>
<reference evidence="2" key="1">
    <citation type="submission" date="2021-01" db="EMBL/GenBank/DDBJ databases">
        <authorList>
            <person name="Corre E."/>
            <person name="Pelletier E."/>
            <person name="Niang G."/>
            <person name="Scheremetjew M."/>
            <person name="Finn R."/>
            <person name="Kale V."/>
            <person name="Holt S."/>
            <person name="Cochrane G."/>
            <person name="Meng A."/>
            <person name="Brown T."/>
            <person name="Cohen L."/>
        </authorList>
    </citation>
    <scope>NUCLEOTIDE SEQUENCE</scope>
    <source>
        <strain evidence="2">CCMP1756</strain>
    </source>
</reference>
<organism evidence="2">
    <name type="scientific">Pelagomonas calceolata</name>
    <dbReference type="NCBI Taxonomy" id="35677"/>
    <lineage>
        <taxon>Eukaryota</taxon>
        <taxon>Sar</taxon>
        <taxon>Stramenopiles</taxon>
        <taxon>Ochrophyta</taxon>
        <taxon>Pelagophyceae</taxon>
        <taxon>Pelagomonadales</taxon>
        <taxon>Pelagomonadaceae</taxon>
        <taxon>Pelagomonas</taxon>
    </lineage>
</organism>
<dbReference type="EMBL" id="HBIW01025108">
    <property type="protein sequence ID" value="CAE0706212.1"/>
    <property type="molecule type" value="Transcribed_RNA"/>
</dbReference>
<feature type="region of interest" description="Disordered" evidence="1">
    <location>
        <begin position="101"/>
        <end position="121"/>
    </location>
</feature>
<proteinExistence type="predicted"/>
<dbReference type="AlphaFoldDB" id="A0A7S4A7G4"/>
<gene>
    <name evidence="2" type="ORF">PCAL00307_LOCUS21662</name>
</gene>
<feature type="compositionally biased region" description="Acidic residues" evidence="1">
    <location>
        <begin position="112"/>
        <end position="121"/>
    </location>
</feature>
<accession>A0A7S4A7G4</accession>
<protein>
    <submittedName>
        <fullName evidence="2">Uncharacterized protein</fullName>
    </submittedName>
</protein>
<evidence type="ECO:0000313" key="2">
    <source>
        <dbReference type="EMBL" id="CAE0706212.1"/>
    </source>
</evidence>
<sequence length="121" mass="12640">MATNTAAAVAASAVELQPSTLSKVVTQHLGLTPRQALYTSIFMAHLISFCQLYPRFMWYVSFCAAVALAWPDIVAAWPGVVAAAENAKSIVVAVLVKAPPAAPTAPTGLTDADADELPDLT</sequence>